<evidence type="ECO:0000313" key="15">
    <source>
        <dbReference type="Proteomes" id="UP001623592"/>
    </source>
</evidence>
<dbReference type="PROSITE" id="PS00297">
    <property type="entry name" value="HSP70_1"/>
    <property type="match status" value="1"/>
</dbReference>
<comment type="similarity">
    <text evidence="2 13">Belongs to the heat shock protein 70 family.</text>
</comment>
<evidence type="ECO:0000256" key="13">
    <source>
        <dbReference type="RuleBase" id="RU003322"/>
    </source>
</evidence>
<keyword evidence="9" id="KW-0143">Chaperone</keyword>
<evidence type="ECO:0000256" key="3">
    <source>
        <dbReference type="ARBA" id="ARBA00014415"/>
    </source>
</evidence>
<evidence type="ECO:0000256" key="7">
    <source>
        <dbReference type="ARBA" id="ARBA00022840"/>
    </source>
</evidence>
<evidence type="ECO:0000256" key="4">
    <source>
        <dbReference type="ARBA" id="ARBA00017249"/>
    </source>
</evidence>
<proteinExistence type="inferred from homology"/>
<dbReference type="Gene3D" id="3.90.640.10">
    <property type="entry name" value="Actin, Chain A, domain 4"/>
    <property type="match status" value="1"/>
</dbReference>
<evidence type="ECO:0000256" key="5">
    <source>
        <dbReference type="ARBA" id="ARBA00022553"/>
    </source>
</evidence>
<dbReference type="InterPro" id="IPR029047">
    <property type="entry name" value="HSP70_peptide-bd_sf"/>
</dbReference>
<evidence type="ECO:0000256" key="12">
    <source>
        <dbReference type="ARBA" id="ARBA00033103"/>
    </source>
</evidence>
<dbReference type="RefSeq" id="WP_406785771.1">
    <property type="nucleotide sequence ID" value="NZ_JBJIAA010000001.1"/>
</dbReference>
<sequence length="551" mass="61745">MNKIFGIDLGTTYSCISYVDEYGRPVVVPNAENERITPSVVFFDEDNVIVGDVAKENSKMYPEDVVAFVKRAMGDENFYFEHEGKTYHPEEISSFVLRKLVGDAENILGEKIEDVVITCPAYFGINEREATRLSGEIAGLNVRGILNEPTAAAISYGMDSEENKVVLVYDLGGGTFDITMIDINKDSIKVICTGGDHNLGGKDWDDALIAYMANQYKEITGKEEDILEDKETCQELQLLAEKVKKTLSQREKAPISINYEGERAKIEITREKFDELTYDLLQRTVSLTDEMLNEARKKNYNSFDEILLVGGSSRMPQVEKIIKEKYGIEPKIFDPDEAVSKGAALYGWKLSVNDELVNRISLETGQTPENVKQGIDENKIEENIVEKAAKQVADDTGYTLSAVKASNVRVVNVVSKSFGVVTYNNEGKEVIYNLILKNSEVPAEFTERFGTHDENQDNVLIRVVEDELNDRVIDFEYGKEIGQAELMLPENLPANSPIDITFKLNEEGRLDISGIEAVEKREVKTAIDTSSVIKGKELEEAKERNKNIEVS</sequence>
<keyword evidence="5" id="KW-0597">Phosphoprotein</keyword>
<dbReference type="EMBL" id="JBJIAA010000001">
    <property type="protein sequence ID" value="MFL0249097.1"/>
    <property type="molecule type" value="Genomic_DNA"/>
</dbReference>
<evidence type="ECO:0000256" key="9">
    <source>
        <dbReference type="ARBA" id="ARBA00023186"/>
    </source>
</evidence>
<keyword evidence="15" id="KW-1185">Reference proteome</keyword>
<keyword evidence="6 13" id="KW-0547">Nucleotide-binding</keyword>
<gene>
    <name evidence="14" type="ORF">ACJDT4_01570</name>
</gene>
<evidence type="ECO:0000256" key="10">
    <source>
        <dbReference type="ARBA" id="ARBA00030019"/>
    </source>
</evidence>
<evidence type="ECO:0000256" key="6">
    <source>
        <dbReference type="ARBA" id="ARBA00022741"/>
    </source>
</evidence>
<reference evidence="14 15" key="1">
    <citation type="submission" date="2024-11" db="EMBL/GenBank/DDBJ databases">
        <authorList>
            <person name="Heng Y.C."/>
            <person name="Lim A.C.H."/>
            <person name="Lee J.K.Y."/>
            <person name="Kittelmann S."/>
        </authorList>
    </citation>
    <scope>NUCLEOTIDE SEQUENCE [LARGE SCALE GENOMIC DNA]</scope>
    <source>
        <strain evidence="14 15">WILCCON 0114</strain>
    </source>
</reference>
<dbReference type="InterPro" id="IPR043129">
    <property type="entry name" value="ATPase_NBD"/>
</dbReference>
<comment type="caution">
    <text evidence="14">The sequence shown here is derived from an EMBL/GenBank/DDBJ whole genome shotgun (WGS) entry which is preliminary data.</text>
</comment>
<dbReference type="PANTHER" id="PTHR19375">
    <property type="entry name" value="HEAT SHOCK PROTEIN 70KDA"/>
    <property type="match status" value="1"/>
</dbReference>
<keyword evidence="7 13" id="KW-0067">ATP-binding</keyword>
<dbReference type="InterPro" id="IPR013126">
    <property type="entry name" value="Hsp_70_fam"/>
</dbReference>
<evidence type="ECO:0000313" key="14">
    <source>
        <dbReference type="EMBL" id="MFL0249097.1"/>
    </source>
</evidence>
<evidence type="ECO:0000256" key="11">
    <source>
        <dbReference type="ARBA" id="ARBA00030945"/>
    </source>
</evidence>
<evidence type="ECO:0000256" key="8">
    <source>
        <dbReference type="ARBA" id="ARBA00023016"/>
    </source>
</evidence>
<dbReference type="CDD" id="cd24029">
    <property type="entry name" value="ASKHA_NBD_HSP70_DnaK_HscA_HscC"/>
    <property type="match status" value="1"/>
</dbReference>
<accession>A0ABW8TBL6</accession>
<dbReference type="InterPro" id="IPR018181">
    <property type="entry name" value="Heat_shock_70_CS"/>
</dbReference>
<dbReference type="PRINTS" id="PR00301">
    <property type="entry name" value="HEATSHOCK70"/>
</dbReference>
<name>A0ABW8TBL6_9CLOT</name>
<dbReference type="Gene3D" id="2.60.34.10">
    <property type="entry name" value="Substrate Binding Domain Of DNAk, Chain A, domain 1"/>
    <property type="match status" value="1"/>
</dbReference>
<dbReference type="Proteomes" id="UP001623592">
    <property type="component" value="Unassembled WGS sequence"/>
</dbReference>
<dbReference type="PROSITE" id="PS01036">
    <property type="entry name" value="HSP70_3"/>
    <property type="match status" value="1"/>
</dbReference>
<dbReference type="SUPFAM" id="SSF53067">
    <property type="entry name" value="Actin-like ATPase domain"/>
    <property type="match status" value="2"/>
</dbReference>
<dbReference type="Pfam" id="PF00012">
    <property type="entry name" value="HSP70"/>
    <property type="match status" value="3"/>
</dbReference>
<evidence type="ECO:0000256" key="1">
    <source>
        <dbReference type="ARBA" id="ARBA00002290"/>
    </source>
</evidence>
<protein>
    <recommendedName>
        <fullName evidence="3">Chaperone protein DnaK</fullName>
    </recommendedName>
    <alternativeName>
        <fullName evidence="4">Chaperone protein dnaK</fullName>
    </alternativeName>
    <alternativeName>
        <fullName evidence="12">HSP70</fullName>
    </alternativeName>
    <alternativeName>
        <fullName evidence="11">Heat shock 70 kDa protein</fullName>
    </alternativeName>
    <alternativeName>
        <fullName evidence="10">Heat shock protein 70</fullName>
    </alternativeName>
</protein>
<keyword evidence="8" id="KW-0346">Stress response</keyword>
<evidence type="ECO:0000256" key="2">
    <source>
        <dbReference type="ARBA" id="ARBA00007381"/>
    </source>
</evidence>
<organism evidence="14 15">
    <name type="scientific">Clostridium neuense</name>
    <dbReference type="NCBI Taxonomy" id="1728934"/>
    <lineage>
        <taxon>Bacteria</taxon>
        <taxon>Bacillati</taxon>
        <taxon>Bacillota</taxon>
        <taxon>Clostridia</taxon>
        <taxon>Eubacteriales</taxon>
        <taxon>Clostridiaceae</taxon>
        <taxon>Clostridium</taxon>
    </lineage>
</organism>
<dbReference type="SUPFAM" id="SSF100920">
    <property type="entry name" value="Heat shock protein 70kD (HSP70), peptide-binding domain"/>
    <property type="match status" value="1"/>
</dbReference>
<dbReference type="Gene3D" id="3.30.420.40">
    <property type="match status" value="2"/>
</dbReference>
<dbReference type="PROSITE" id="PS00329">
    <property type="entry name" value="HSP70_2"/>
    <property type="match status" value="1"/>
</dbReference>
<comment type="function">
    <text evidence="1">Acts as a chaperone.</text>
</comment>